<dbReference type="PROSITE" id="PS51257">
    <property type="entry name" value="PROKAR_LIPOPROTEIN"/>
    <property type="match status" value="1"/>
</dbReference>
<dbReference type="Pfam" id="PF00023">
    <property type="entry name" value="Ank"/>
    <property type="match status" value="1"/>
</dbReference>
<sequence>MKYCIKKSLLLGCLGLSIFACKVFKMEQVPDSFAYIYQSEQEKPLYAGQTEIEVEPDAFSIRFVCGRFDEVEQQFYSMRIAAFLSESQMPCIYPGIPADSLPCFGAGTGMAPSQNGKYKVLNINSNAHHYLFYQDETSNRVKLLSVKDEQLMLEFEVDSLGFWGHNEEMSQARLSEFYLLLYKDANLNRRIDEGEWSKVTIRLKGNYRGWSQPFWNQQDSLGQTPLHHLFLLNQWADCGDRQRLTILEQACGLPEVNLNLQDAYGNTALHYAVGNYYMHDAETGRRHNRGHDLRLIQALLHYQGCDVNRTNYYYGNNPLQEYLMAYETGVNRISPRGIQLIKLFLQREDLNLIHQNNVLFTAYDYAERKNWLDDVNDELIEQLQADKAFHNGATYELWMMLNQVNFNVTELDTAFFTENIQLCLDYKANPNGRQDASTPLTALCDTRHRPYGYDENEIASNMRLRAVLIKQLMNATGCDVNAHDGEGLTALHHAVRNDNAELVKTLVENSNTDLNAQNTLGNTPLMDALQNLRFRLSDAEQTKVCIRYLANELERTNLHLINYKGQTLSDLLKSQVVDNAKVSSTLYPELHQLLVDLNEKFARLL</sequence>
<dbReference type="PANTHER" id="PTHR24180">
    <property type="entry name" value="CYCLIN-DEPENDENT KINASE INHIBITOR 2C-RELATED"/>
    <property type="match status" value="1"/>
</dbReference>
<keyword evidence="2 3" id="KW-0040">ANK repeat</keyword>
<gene>
    <name evidence="5" type="ORF">KEM09_19980</name>
</gene>
<dbReference type="Proteomes" id="UP000721861">
    <property type="component" value="Unassembled WGS sequence"/>
</dbReference>
<dbReference type="InterPro" id="IPR051637">
    <property type="entry name" value="Ank_repeat_dom-contain_49"/>
</dbReference>
<dbReference type="Pfam" id="PF12796">
    <property type="entry name" value="Ank_2"/>
    <property type="match status" value="1"/>
</dbReference>
<dbReference type="EMBL" id="JAGUCN010000032">
    <property type="protein sequence ID" value="MBS2213697.1"/>
    <property type="molecule type" value="Genomic_DNA"/>
</dbReference>
<evidence type="ECO:0000313" key="6">
    <source>
        <dbReference type="Proteomes" id="UP000721861"/>
    </source>
</evidence>
<evidence type="ECO:0000256" key="2">
    <source>
        <dbReference type="ARBA" id="ARBA00023043"/>
    </source>
</evidence>
<dbReference type="SUPFAM" id="SSF48403">
    <property type="entry name" value="Ankyrin repeat"/>
    <property type="match status" value="1"/>
</dbReference>
<keyword evidence="4" id="KW-0732">Signal</keyword>
<accession>A0ABS5KFV7</accession>
<evidence type="ECO:0000313" key="5">
    <source>
        <dbReference type="EMBL" id="MBS2213697.1"/>
    </source>
</evidence>
<comment type="caution">
    <text evidence="5">The sequence shown here is derived from an EMBL/GenBank/DDBJ whole genome shotgun (WGS) entry which is preliminary data.</text>
</comment>
<organism evidence="5 6">
    <name type="scientific">Carboxylicivirga mesophila</name>
    <dbReference type="NCBI Taxonomy" id="1166478"/>
    <lineage>
        <taxon>Bacteria</taxon>
        <taxon>Pseudomonadati</taxon>
        <taxon>Bacteroidota</taxon>
        <taxon>Bacteroidia</taxon>
        <taxon>Marinilabiliales</taxon>
        <taxon>Marinilabiliaceae</taxon>
        <taxon>Carboxylicivirga</taxon>
    </lineage>
</organism>
<evidence type="ECO:0000256" key="1">
    <source>
        <dbReference type="ARBA" id="ARBA00022737"/>
    </source>
</evidence>
<keyword evidence="1" id="KW-0677">Repeat</keyword>
<evidence type="ECO:0000256" key="3">
    <source>
        <dbReference type="PROSITE-ProRule" id="PRU00023"/>
    </source>
</evidence>
<proteinExistence type="predicted"/>
<dbReference type="RefSeq" id="WP_212231248.1">
    <property type="nucleotide sequence ID" value="NZ_JAGUCN010000032.1"/>
</dbReference>
<name>A0ABS5KFV7_9BACT</name>
<evidence type="ECO:0000256" key="4">
    <source>
        <dbReference type="SAM" id="SignalP"/>
    </source>
</evidence>
<feature type="repeat" description="ANK" evidence="3">
    <location>
        <begin position="486"/>
        <end position="519"/>
    </location>
</feature>
<protein>
    <submittedName>
        <fullName evidence="5">Ankyrin repeat domain-containing protein</fullName>
    </submittedName>
</protein>
<dbReference type="PROSITE" id="PS50297">
    <property type="entry name" value="ANK_REP_REGION"/>
    <property type="match status" value="1"/>
</dbReference>
<dbReference type="Gene3D" id="1.25.40.20">
    <property type="entry name" value="Ankyrin repeat-containing domain"/>
    <property type="match status" value="2"/>
</dbReference>
<feature type="signal peptide" evidence="4">
    <location>
        <begin position="1"/>
        <end position="22"/>
    </location>
</feature>
<dbReference type="SMART" id="SM00248">
    <property type="entry name" value="ANK"/>
    <property type="match status" value="4"/>
</dbReference>
<feature type="chain" id="PRO_5046111126" evidence="4">
    <location>
        <begin position="23"/>
        <end position="605"/>
    </location>
</feature>
<keyword evidence="6" id="KW-1185">Reference proteome</keyword>
<dbReference type="InterPro" id="IPR036770">
    <property type="entry name" value="Ankyrin_rpt-contain_sf"/>
</dbReference>
<dbReference type="PANTHER" id="PTHR24180:SF57">
    <property type="entry name" value="ANKYRIN REPEAT DOMAIN-CONTAINING PROTEIN 39"/>
    <property type="match status" value="1"/>
</dbReference>
<reference evidence="5 6" key="1">
    <citation type="journal article" date="2014" name="Int. J. Syst. Evol. Microbiol.">
        <title>Carboxylicivirga gen. nov. in the family Marinilabiliaceae with two novel species, Carboxylicivirga mesophila sp. nov. and Carboxylicivirga taeanensis sp. nov., and reclassification of Cytophaga fermentans as Saccharicrinis fermentans gen. nov., comb. nov.</title>
        <authorList>
            <person name="Yang S.H."/>
            <person name="Seo H.S."/>
            <person name="Woo J.H."/>
            <person name="Oh H.M."/>
            <person name="Jang H."/>
            <person name="Lee J.H."/>
            <person name="Kim S.J."/>
            <person name="Kwon K.K."/>
        </authorList>
    </citation>
    <scope>NUCLEOTIDE SEQUENCE [LARGE SCALE GENOMIC DNA]</scope>
    <source>
        <strain evidence="5 6">JCM 18290</strain>
    </source>
</reference>
<dbReference type="InterPro" id="IPR002110">
    <property type="entry name" value="Ankyrin_rpt"/>
</dbReference>
<dbReference type="PROSITE" id="PS50088">
    <property type="entry name" value="ANK_REPEAT"/>
    <property type="match status" value="1"/>
</dbReference>